<dbReference type="OrthoDB" id="427795at2759"/>
<dbReference type="Gene3D" id="2.130.10.10">
    <property type="entry name" value="YVTN repeat-like/Quinoprotein amine dehydrogenase"/>
    <property type="match status" value="1"/>
</dbReference>
<comment type="subcellular location">
    <subcellularLocation>
        <location evidence="1">Nucleus</location>
    </subcellularLocation>
</comment>
<dbReference type="InterPro" id="IPR015943">
    <property type="entry name" value="WD40/YVTN_repeat-like_dom_sf"/>
</dbReference>
<evidence type="ECO:0000313" key="10">
    <source>
        <dbReference type="Proteomes" id="UP000307173"/>
    </source>
</evidence>
<dbReference type="SUPFAM" id="SSF50978">
    <property type="entry name" value="WD40 repeat-like"/>
    <property type="match status" value="1"/>
</dbReference>
<dbReference type="InterPro" id="IPR050459">
    <property type="entry name" value="WD_repeat_RBAP46/RBAP48/MSI1"/>
</dbReference>
<dbReference type="GO" id="GO:0005634">
    <property type="term" value="C:nucleus"/>
    <property type="evidence" value="ECO:0007669"/>
    <property type="project" value="UniProtKB-SubCell"/>
</dbReference>
<organism evidence="9 10">
    <name type="scientific">Pichia inconspicua</name>
    <dbReference type="NCBI Taxonomy" id="52247"/>
    <lineage>
        <taxon>Eukaryota</taxon>
        <taxon>Fungi</taxon>
        <taxon>Dikarya</taxon>
        <taxon>Ascomycota</taxon>
        <taxon>Saccharomycotina</taxon>
        <taxon>Pichiomycetes</taxon>
        <taxon>Pichiales</taxon>
        <taxon>Pichiaceae</taxon>
        <taxon>Pichia</taxon>
    </lineage>
</organism>
<keyword evidence="3" id="KW-0677">Repeat</keyword>
<dbReference type="Pfam" id="PF12265">
    <property type="entry name" value="CAF1C_H4-bd"/>
    <property type="match status" value="1"/>
</dbReference>
<dbReference type="InterPro" id="IPR001680">
    <property type="entry name" value="WD40_rpt"/>
</dbReference>
<dbReference type="STRING" id="52247.A0A4T0X2J3"/>
<dbReference type="EMBL" id="SELW01000326">
    <property type="protein sequence ID" value="TID29245.1"/>
    <property type="molecule type" value="Genomic_DNA"/>
</dbReference>
<dbReference type="AlphaFoldDB" id="A0A4T0X2J3"/>
<feature type="repeat" description="WD" evidence="6">
    <location>
        <begin position="320"/>
        <end position="362"/>
    </location>
</feature>
<feature type="repeat" description="WD" evidence="6">
    <location>
        <begin position="192"/>
        <end position="234"/>
    </location>
</feature>
<dbReference type="InterPro" id="IPR022052">
    <property type="entry name" value="Histone-bd_RBBP4-like_N"/>
</dbReference>
<sequence length="429" mass="48607">MENEIGKIIEQNLENEDNEEGRKTNDEGWEDVEGTDANGEDTRTILEEYKLWRKNCTYMYSYVSETALIWPSLSVDFVKSNTYENKTKDDKFGVVRNLLLTTFTSGEDEEYVKIASLKLPRLLTDDKDMTREELQTVDSRLKISKKFKTDVEINKVRACPSDNHIFAMIDGNGKVYIYKLDSKMQVEFTKELVHHKENGFGICWNPTNSNQLATCSEDGDAVIWDIEQGKPISIFRDHNGLFVNDVRFSIDGERLVTVGEDKRIIVRDLVEGKIINFAEAPCTLNTATFSPFTKNLLAVGGENGNVFIYDTGNMKLLHTLVGHTKSVTNVEWDPFHHNIIGSCSIDRRVILWDLEKIGEEQTAEESEDGVPELLMMHGGHTGGVNDFSFSKEIPWCVASCSDDNVVHVWGVHPHIIKEPVITVSDSVLE</sequence>
<dbReference type="PROSITE" id="PS50294">
    <property type="entry name" value="WD_REPEATS_REGION"/>
    <property type="match status" value="1"/>
</dbReference>
<evidence type="ECO:0000256" key="6">
    <source>
        <dbReference type="PROSITE-ProRule" id="PRU00221"/>
    </source>
</evidence>
<dbReference type="PROSITE" id="PS00678">
    <property type="entry name" value="WD_REPEATS_1"/>
    <property type="match status" value="2"/>
</dbReference>
<feature type="domain" description="Histone-binding protein RBBP4-like N-terminal" evidence="8">
    <location>
        <begin position="47"/>
        <end position="120"/>
    </location>
</feature>
<keyword evidence="4" id="KW-0156">Chromatin regulator</keyword>
<proteinExistence type="predicted"/>
<keyword evidence="5" id="KW-0539">Nucleus</keyword>
<evidence type="ECO:0000256" key="1">
    <source>
        <dbReference type="ARBA" id="ARBA00004123"/>
    </source>
</evidence>
<dbReference type="PANTHER" id="PTHR22850">
    <property type="entry name" value="WD40 REPEAT FAMILY"/>
    <property type="match status" value="1"/>
</dbReference>
<evidence type="ECO:0000259" key="8">
    <source>
        <dbReference type="Pfam" id="PF12265"/>
    </source>
</evidence>
<dbReference type="PROSITE" id="PS50082">
    <property type="entry name" value="WD_REPEATS_2"/>
    <property type="match status" value="2"/>
</dbReference>
<reference evidence="9 10" key="1">
    <citation type="journal article" date="2019" name="Front. Genet.">
        <title>Whole-Genome Sequencing of the Opportunistic Yeast Pathogen Candida inconspicua Uncovers Its Hybrid Origin.</title>
        <authorList>
            <person name="Mixao V."/>
            <person name="Hansen A.P."/>
            <person name="Saus E."/>
            <person name="Boekhout T."/>
            <person name="Lass-Florl C."/>
            <person name="Gabaldon T."/>
        </authorList>
    </citation>
    <scope>NUCLEOTIDE SEQUENCE [LARGE SCALE GENOMIC DNA]</scope>
    <source>
        <strain evidence="9 10">CBS 180</strain>
    </source>
</reference>
<evidence type="ECO:0000313" key="9">
    <source>
        <dbReference type="EMBL" id="TID29245.1"/>
    </source>
</evidence>
<gene>
    <name evidence="9" type="ORF">CANINC_002041</name>
</gene>
<comment type="caution">
    <text evidence="9">The sequence shown here is derived from an EMBL/GenBank/DDBJ whole genome shotgun (WGS) entry which is preliminary data.</text>
</comment>
<keyword evidence="2 6" id="KW-0853">WD repeat</keyword>
<evidence type="ECO:0000256" key="3">
    <source>
        <dbReference type="ARBA" id="ARBA00022737"/>
    </source>
</evidence>
<dbReference type="Proteomes" id="UP000307173">
    <property type="component" value="Unassembled WGS sequence"/>
</dbReference>
<dbReference type="InterPro" id="IPR019775">
    <property type="entry name" value="WD40_repeat_CS"/>
</dbReference>
<keyword evidence="10" id="KW-1185">Reference proteome</keyword>
<evidence type="ECO:0000256" key="2">
    <source>
        <dbReference type="ARBA" id="ARBA00022574"/>
    </source>
</evidence>
<evidence type="ECO:0000256" key="4">
    <source>
        <dbReference type="ARBA" id="ARBA00022853"/>
    </source>
</evidence>
<dbReference type="GO" id="GO:0006325">
    <property type="term" value="P:chromatin organization"/>
    <property type="evidence" value="ECO:0007669"/>
    <property type="project" value="UniProtKB-KW"/>
</dbReference>
<dbReference type="SMART" id="SM00320">
    <property type="entry name" value="WD40"/>
    <property type="match status" value="6"/>
</dbReference>
<evidence type="ECO:0000256" key="7">
    <source>
        <dbReference type="SAM" id="MobiDB-lite"/>
    </source>
</evidence>
<dbReference type="Pfam" id="PF00400">
    <property type="entry name" value="WD40"/>
    <property type="match status" value="4"/>
</dbReference>
<evidence type="ECO:0000256" key="5">
    <source>
        <dbReference type="ARBA" id="ARBA00023242"/>
    </source>
</evidence>
<feature type="region of interest" description="Disordered" evidence="7">
    <location>
        <begin position="1"/>
        <end position="39"/>
    </location>
</feature>
<name>A0A4T0X2J3_9ASCO</name>
<dbReference type="InterPro" id="IPR036322">
    <property type="entry name" value="WD40_repeat_dom_sf"/>
</dbReference>
<protein>
    <recommendedName>
        <fullName evidence="8">Histone-binding protein RBBP4-like N-terminal domain-containing protein</fullName>
    </recommendedName>
</protein>
<accession>A0A4T0X2J3</accession>